<dbReference type="InterPro" id="IPR008721">
    <property type="entry name" value="ORC6_cyclin_first"/>
</dbReference>
<proteinExistence type="inferred from homology"/>
<evidence type="ECO:0000256" key="2">
    <source>
        <dbReference type="ARBA" id="ARBA00010840"/>
    </source>
</evidence>
<keyword evidence="4" id="KW-0238">DNA-binding</keyword>
<feature type="compositionally biased region" description="Basic and acidic residues" evidence="6">
    <location>
        <begin position="191"/>
        <end position="222"/>
    </location>
</feature>
<dbReference type="GO" id="GO:0003677">
    <property type="term" value="F:DNA binding"/>
    <property type="evidence" value="ECO:0007669"/>
    <property type="project" value="UniProtKB-KW"/>
</dbReference>
<dbReference type="VEuPathDB" id="VectorBase:CSON010155"/>
<keyword evidence="3" id="KW-0235">DNA replication</keyword>
<dbReference type="GO" id="GO:0006270">
    <property type="term" value="P:DNA replication initiation"/>
    <property type="evidence" value="ECO:0007669"/>
    <property type="project" value="TreeGrafter"/>
</dbReference>
<evidence type="ECO:0000259" key="8">
    <source>
        <dbReference type="Pfam" id="PF21913"/>
    </source>
</evidence>
<dbReference type="Gene3D" id="1.10.472.10">
    <property type="entry name" value="Cyclin-like"/>
    <property type="match status" value="1"/>
</dbReference>
<comment type="subcellular location">
    <subcellularLocation>
        <location evidence="1">Nucleus</location>
    </subcellularLocation>
</comment>
<evidence type="ECO:0000256" key="3">
    <source>
        <dbReference type="ARBA" id="ARBA00022705"/>
    </source>
</evidence>
<dbReference type="PANTHER" id="PTHR13394">
    <property type="entry name" value="ORIGIN RECOGNITION COMPLEX SUBUNIT 6"/>
    <property type="match status" value="1"/>
</dbReference>
<dbReference type="AlphaFoldDB" id="A0A336LP92"/>
<comment type="similarity">
    <text evidence="2">Belongs to the ORC6 family.</text>
</comment>
<evidence type="ECO:0000259" key="7">
    <source>
        <dbReference type="Pfam" id="PF05460"/>
    </source>
</evidence>
<gene>
    <name evidence="9" type="primary">CSON010155</name>
</gene>
<name>A0A336LP92_CULSO</name>
<protein>
    <submittedName>
        <fullName evidence="9">CSON010155 protein</fullName>
    </submittedName>
</protein>
<evidence type="ECO:0000256" key="1">
    <source>
        <dbReference type="ARBA" id="ARBA00004123"/>
    </source>
</evidence>
<feature type="region of interest" description="Disordered" evidence="6">
    <location>
        <begin position="191"/>
        <end position="237"/>
    </location>
</feature>
<evidence type="ECO:0000256" key="5">
    <source>
        <dbReference type="ARBA" id="ARBA00023242"/>
    </source>
</evidence>
<feature type="domain" description="ORC6 first cyclin-like" evidence="7">
    <location>
        <begin position="13"/>
        <end position="97"/>
    </location>
</feature>
<reference evidence="9" key="1">
    <citation type="submission" date="2018-07" db="EMBL/GenBank/DDBJ databases">
        <authorList>
            <person name="Quirk P.G."/>
            <person name="Krulwich T.A."/>
        </authorList>
    </citation>
    <scope>NUCLEOTIDE SEQUENCE</scope>
</reference>
<keyword evidence="5" id="KW-0539">Nucleus</keyword>
<dbReference type="Pfam" id="PF05460">
    <property type="entry name" value="ORC6"/>
    <property type="match status" value="1"/>
</dbReference>
<dbReference type="EMBL" id="UFQT01000040">
    <property type="protein sequence ID" value="SSX18611.1"/>
    <property type="molecule type" value="Genomic_DNA"/>
</dbReference>
<evidence type="ECO:0000256" key="6">
    <source>
        <dbReference type="SAM" id="MobiDB-lite"/>
    </source>
</evidence>
<feature type="domain" description="ORC6 second cyclin-like" evidence="8">
    <location>
        <begin position="101"/>
        <end position="187"/>
    </location>
</feature>
<dbReference type="Pfam" id="PF21913">
    <property type="entry name" value="ORC6_2nd"/>
    <property type="match status" value="1"/>
</dbReference>
<sequence length="264" mass="29955">MHKEENKIIIQTAKKLGLNPSTELISRCSEFLRLLELKSSIISSTSNTARTVICLDIASHVTATQESLDTSGLFKCSGLRKSSYINTKRMIEKALDLNLKVGINEICLKLGISEAKKLATEILNKYQSFCCTTDKINDDFSHPQYAAVAVHCACKKLKVKVQKQKLVNESLLKPQQWMALAKRFEKLLEKDDSSGKANDKTIGKNTTKEQKVQDECAENESKSKKRPLANDTKEEDYEHWKTRILKKAYRELELLEKQEKVSIS</sequence>
<organism evidence="9">
    <name type="scientific">Culicoides sonorensis</name>
    <name type="common">Biting midge</name>
    <dbReference type="NCBI Taxonomy" id="179676"/>
    <lineage>
        <taxon>Eukaryota</taxon>
        <taxon>Metazoa</taxon>
        <taxon>Ecdysozoa</taxon>
        <taxon>Arthropoda</taxon>
        <taxon>Hexapoda</taxon>
        <taxon>Insecta</taxon>
        <taxon>Pterygota</taxon>
        <taxon>Neoptera</taxon>
        <taxon>Endopterygota</taxon>
        <taxon>Diptera</taxon>
        <taxon>Nematocera</taxon>
        <taxon>Chironomoidea</taxon>
        <taxon>Ceratopogonidae</taxon>
        <taxon>Ceratopogoninae</taxon>
        <taxon>Culicoides</taxon>
        <taxon>Monoculicoides</taxon>
    </lineage>
</organism>
<dbReference type="OMA" id="RKSHYLN"/>
<dbReference type="InterPro" id="IPR020529">
    <property type="entry name" value="ORC6_met/pln"/>
</dbReference>
<dbReference type="PANTHER" id="PTHR13394:SF0">
    <property type="entry name" value="ORIGIN RECOGNITION COMPLEX SUBUNIT 6"/>
    <property type="match status" value="1"/>
</dbReference>
<dbReference type="GO" id="GO:0005664">
    <property type="term" value="C:nuclear origin of replication recognition complex"/>
    <property type="evidence" value="ECO:0007669"/>
    <property type="project" value="InterPro"/>
</dbReference>
<evidence type="ECO:0000256" key="4">
    <source>
        <dbReference type="ARBA" id="ARBA00023125"/>
    </source>
</evidence>
<dbReference type="InterPro" id="IPR054113">
    <property type="entry name" value="ORC6_cyclin-like_2nd"/>
</dbReference>
<evidence type="ECO:0000313" key="9">
    <source>
        <dbReference type="EMBL" id="SSX18611.1"/>
    </source>
</evidence>
<accession>A0A336LP92</accession>